<dbReference type="Proteomes" id="UP000095228">
    <property type="component" value="Chromosome"/>
</dbReference>
<reference evidence="1 2" key="1">
    <citation type="submission" date="2016-06" db="EMBL/GenBank/DDBJ databases">
        <title>Three novel species with peptidoglycan cell walls form the new genus Lacunisphaera gen. nov. in the family Opitutaceae of the verrucomicrobial subdivision 4.</title>
        <authorList>
            <person name="Rast P."/>
            <person name="Gloeckner I."/>
            <person name="Jogler M."/>
            <person name="Boedeker C."/>
            <person name="Jeske O."/>
            <person name="Wiegand S."/>
            <person name="Reinhardt R."/>
            <person name="Schumann P."/>
            <person name="Rohde M."/>
            <person name="Spring S."/>
            <person name="Gloeckner F.O."/>
            <person name="Jogler C."/>
        </authorList>
    </citation>
    <scope>NUCLEOTIDE SEQUENCE [LARGE SCALE GENOMIC DNA]</scope>
    <source>
        <strain evidence="1 2">IG16b</strain>
    </source>
</reference>
<proteinExistence type="predicted"/>
<keyword evidence="2" id="KW-1185">Reference proteome</keyword>
<gene>
    <name evidence="1" type="ORF">Verru16b_02750</name>
</gene>
<dbReference type="InterPro" id="IPR021730">
    <property type="entry name" value="YdbH"/>
</dbReference>
<organism evidence="1 2">
    <name type="scientific">Lacunisphaera limnophila</name>
    <dbReference type="NCBI Taxonomy" id="1838286"/>
    <lineage>
        <taxon>Bacteria</taxon>
        <taxon>Pseudomonadati</taxon>
        <taxon>Verrucomicrobiota</taxon>
        <taxon>Opitutia</taxon>
        <taxon>Opitutales</taxon>
        <taxon>Opitutaceae</taxon>
        <taxon>Lacunisphaera</taxon>
    </lineage>
</organism>
<sequence length="484" mass="51823">MLPAHRTRLYWFLALLGLVLGTGLAVRYWVGGYVVRSVLRMAGAAEIRHGAIRATPWRVEIENLNFKIRSQSFAAGRVTLQRANWWMASLGDVQVAGARIPVVLDGSQVDPWNWATYEDGGLGDEPVPPPFRSLQLEGELLVRMANLPDRPVRVTLESQPKSAASWVGSLVAEGEGFRLAGGGALLRAGQELDFQVLSAELDLAVWSGQIQRLVPLPGGPWELGGRLTGVAEGKVTAKRFAATARVNLREGRMGGGKEDIAVTGAEAELEFSDLWKLRTKFGALRVADLRIGRLPLRAVTADFGLWDGTQIRVKRAEATALGGRVTAEDFNYQLNERSLALGLRVADVRAADLLALTAGVTPRLSGRVSGDLPLRIQGDGVRVSGGGLALQPGQGAELQLNAAALLRSGAPMSAATAGVLKAAGSASVVLRLDQLQFEVRPPGLPLGTSARVRVAGRVDGIPVEFTYQVNGAVERFLRILPARR</sequence>
<dbReference type="EMBL" id="CP016094">
    <property type="protein sequence ID" value="AOS45665.1"/>
    <property type="molecule type" value="Genomic_DNA"/>
</dbReference>
<dbReference type="Pfam" id="PF11739">
    <property type="entry name" value="YdbH-like"/>
    <property type="match status" value="1"/>
</dbReference>
<dbReference type="KEGG" id="obg:Verru16b_02750"/>
<name>A0A1D8AXP7_9BACT</name>
<dbReference type="AlphaFoldDB" id="A0A1D8AXP7"/>
<evidence type="ECO:0000313" key="2">
    <source>
        <dbReference type="Proteomes" id="UP000095228"/>
    </source>
</evidence>
<evidence type="ECO:0000313" key="1">
    <source>
        <dbReference type="EMBL" id="AOS45665.1"/>
    </source>
</evidence>
<dbReference type="RefSeq" id="WP_083270345.1">
    <property type="nucleotide sequence ID" value="NZ_CP016094.1"/>
</dbReference>
<accession>A0A1D8AXP7</accession>
<dbReference type="OrthoDB" id="9819505at2"/>
<protein>
    <submittedName>
        <fullName evidence="1">Dicarboxylate transport</fullName>
    </submittedName>
</protein>